<reference evidence="4" key="1">
    <citation type="submission" date="2024-05" db="EMBL/GenBank/DDBJ databases">
        <title>Whole genome shotgun sequence of Streptomyces hydrogenans NBRC 13475.</title>
        <authorList>
            <person name="Komaki H."/>
            <person name="Tamura T."/>
        </authorList>
    </citation>
    <scope>NUCLEOTIDE SEQUENCE</scope>
    <source>
        <strain evidence="4">NBRC 13475</strain>
    </source>
</reference>
<dbReference type="CDD" id="cd04301">
    <property type="entry name" value="NAT_SF"/>
    <property type="match status" value="1"/>
</dbReference>
<dbReference type="InterPro" id="IPR016181">
    <property type="entry name" value="Acyl_CoA_acyltransferase"/>
</dbReference>
<sequence>MRVPYDPAVINDLVLRRADPADATAVADVWLRSYTAALPDVRRAHTDEEVRYWLREIVLPGQETWVATADGAVVAMMVLDGEDLDQLYVDPPWQRRGIGDRLVDLAKRRSPAGLELWTFQVNAPARRFYERHGFTAAEHTDGARNEEREPDVRYVWHPED</sequence>
<evidence type="ECO:0000313" key="4">
    <source>
        <dbReference type="EMBL" id="GHI21143.1"/>
    </source>
</evidence>
<keyword evidence="1" id="KW-0808">Transferase</keyword>
<evidence type="ECO:0000313" key="5">
    <source>
        <dbReference type="Proteomes" id="UP001052739"/>
    </source>
</evidence>
<name>A0ABQ3P7Z6_9ACTN</name>
<comment type="caution">
    <text evidence="4">The sequence shown here is derived from an EMBL/GenBank/DDBJ whole genome shotgun (WGS) entry which is preliminary data.</text>
</comment>
<protein>
    <submittedName>
        <fullName evidence="4">Histone acetyltransferase</fullName>
    </submittedName>
</protein>
<dbReference type="InterPro" id="IPR000182">
    <property type="entry name" value="GNAT_dom"/>
</dbReference>
<feature type="domain" description="N-acetyltransferase" evidence="3">
    <location>
        <begin position="13"/>
        <end position="159"/>
    </location>
</feature>
<evidence type="ECO:0000256" key="1">
    <source>
        <dbReference type="ARBA" id="ARBA00022679"/>
    </source>
</evidence>
<dbReference type="EMBL" id="BNDW01000019">
    <property type="protein sequence ID" value="GHI21143.1"/>
    <property type="molecule type" value="Genomic_DNA"/>
</dbReference>
<dbReference type="Pfam" id="PF13508">
    <property type="entry name" value="Acetyltransf_7"/>
    <property type="match status" value="1"/>
</dbReference>
<organism evidence="4 5">
    <name type="scientific">Streptomyces hydrogenans</name>
    <dbReference type="NCBI Taxonomy" id="1873719"/>
    <lineage>
        <taxon>Bacteria</taxon>
        <taxon>Bacillati</taxon>
        <taxon>Actinomycetota</taxon>
        <taxon>Actinomycetes</taxon>
        <taxon>Kitasatosporales</taxon>
        <taxon>Streptomycetaceae</taxon>
        <taxon>Streptomyces</taxon>
    </lineage>
</organism>
<dbReference type="Gene3D" id="3.40.630.30">
    <property type="match status" value="1"/>
</dbReference>
<gene>
    <name evidence="4" type="ORF">Shyd_25140</name>
</gene>
<dbReference type="InterPro" id="IPR050832">
    <property type="entry name" value="Bact_Acetyltransf"/>
</dbReference>
<dbReference type="PANTHER" id="PTHR43877">
    <property type="entry name" value="AMINOALKYLPHOSPHONATE N-ACETYLTRANSFERASE-RELATED-RELATED"/>
    <property type="match status" value="1"/>
</dbReference>
<proteinExistence type="predicted"/>
<dbReference type="SUPFAM" id="SSF55729">
    <property type="entry name" value="Acyl-CoA N-acyltransferases (Nat)"/>
    <property type="match status" value="1"/>
</dbReference>
<dbReference type="PROSITE" id="PS51186">
    <property type="entry name" value="GNAT"/>
    <property type="match status" value="1"/>
</dbReference>
<keyword evidence="2" id="KW-0012">Acyltransferase</keyword>
<evidence type="ECO:0000259" key="3">
    <source>
        <dbReference type="PROSITE" id="PS51186"/>
    </source>
</evidence>
<accession>A0ABQ3P7Z6</accession>
<dbReference type="Proteomes" id="UP001052739">
    <property type="component" value="Unassembled WGS sequence"/>
</dbReference>
<keyword evidence="5" id="KW-1185">Reference proteome</keyword>
<evidence type="ECO:0000256" key="2">
    <source>
        <dbReference type="ARBA" id="ARBA00023315"/>
    </source>
</evidence>